<dbReference type="Gene3D" id="3.30.450.20">
    <property type="entry name" value="PAS domain"/>
    <property type="match status" value="1"/>
</dbReference>
<dbReference type="InterPro" id="IPR000160">
    <property type="entry name" value="GGDEF_dom"/>
</dbReference>
<dbReference type="CDD" id="cd01949">
    <property type="entry name" value="GGDEF"/>
    <property type="match status" value="1"/>
</dbReference>
<evidence type="ECO:0000259" key="4">
    <source>
        <dbReference type="PROSITE" id="PS50887"/>
    </source>
</evidence>
<dbReference type="EMBL" id="JAXAFJ010000003">
    <property type="protein sequence ID" value="MDX6805742.1"/>
    <property type="molecule type" value="Genomic_DNA"/>
</dbReference>
<keyword evidence="3" id="KW-1133">Transmembrane helix</keyword>
<keyword evidence="5" id="KW-0548">Nucleotidyltransferase</keyword>
<dbReference type="GO" id="GO:0052621">
    <property type="term" value="F:diguanylate cyclase activity"/>
    <property type="evidence" value="ECO:0007669"/>
    <property type="project" value="UniProtKB-EC"/>
</dbReference>
<dbReference type="SUPFAM" id="SSF103190">
    <property type="entry name" value="Sensory domain-like"/>
    <property type="match status" value="1"/>
</dbReference>
<feature type="transmembrane region" description="Helical" evidence="3">
    <location>
        <begin position="303"/>
        <end position="325"/>
    </location>
</feature>
<dbReference type="InterPro" id="IPR029151">
    <property type="entry name" value="Sensor-like_sf"/>
</dbReference>
<protein>
    <recommendedName>
        <fullName evidence="1">diguanylate cyclase</fullName>
        <ecNumber evidence="1">2.7.7.65</ecNumber>
    </recommendedName>
</protein>
<dbReference type="RefSeq" id="WP_319843870.1">
    <property type="nucleotide sequence ID" value="NZ_JAXAFJ010000003.1"/>
</dbReference>
<keyword evidence="3" id="KW-0812">Transmembrane</keyword>
<dbReference type="EC" id="2.7.7.65" evidence="1"/>
<dbReference type="Gene3D" id="6.10.340.10">
    <property type="match status" value="1"/>
</dbReference>
<evidence type="ECO:0000313" key="6">
    <source>
        <dbReference type="Proteomes" id="UP001274321"/>
    </source>
</evidence>
<evidence type="ECO:0000313" key="5">
    <source>
        <dbReference type="EMBL" id="MDX6805742.1"/>
    </source>
</evidence>
<feature type="domain" description="GGDEF" evidence="4">
    <location>
        <begin position="436"/>
        <end position="570"/>
    </location>
</feature>
<dbReference type="InterPro" id="IPR050469">
    <property type="entry name" value="Diguanylate_Cyclase"/>
</dbReference>
<dbReference type="Pfam" id="PF00990">
    <property type="entry name" value="GGDEF"/>
    <property type="match status" value="1"/>
</dbReference>
<dbReference type="SMART" id="SM00267">
    <property type="entry name" value="GGDEF"/>
    <property type="match status" value="1"/>
</dbReference>
<comment type="caution">
    <text evidence="5">The sequence shown here is derived from an EMBL/GenBank/DDBJ whole genome shotgun (WGS) entry which is preliminary data.</text>
</comment>
<name>A0ABU4RLR2_9HYPH</name>
<evidence type="ECO:0000256" key="1">
    <source>
        <dbReference type="ARBA" id="ARBA00012528"/>
    </source>
</evidence>
<dbReference type="NCBIfam" id="TIGR00254">
    <property type="entry name" value="GGDEF"/>
    <property type="match status" value="1"/>
</dbReference>
<organism evidence="5 6">
    <name type="scientific">Terrihabitans rhizophilus</name>
    <dbReference type="NCBI Taxonomy" id="3092662"/>
    <lineage>
        <taxon>Bacteria</taxon>
        <taxon>Pseudomonadati</taxon>
        <taxon>Pseudomonadota</taxon>
        <taxon>Alphaproteobacteria</taxon>
        <taxon>Hyphomicrobiales</taxon>
        <taxon>Terrihabitans</taxon>
    </lineage>
</organism>
<reference evidence="5 6" key="1">
    <citation type="submission" date="2023-11" db="EMBL/GenBank/DDBJ databases">
        <authorList>
            <person name="Bao R."/>
        </authorList>
    </citation>
    <scope>NUCLEOTIDE SEQUENCE [LARGE SCALE GENOMIC DNA]</scope>
    <source>
        <strain evidence="5 6">PJ23</strain>
    </source>
</reference>
<evidence type="ECO:0000256" key="2">
    <source>
        <dbReference type="ARBA" id="ARBA00034247"/>
    </source>
</evidence>
<sequence>MFKSLPKRLSSLRDKATLGQQMGLVAALLCLVLVASASISAALIARQQTKARVEAEMTTLASNMAERLDMRMFERLRDVRNLAAMEPLRRIWEADDAGDARNVLEQLQASLSEYTWIGFATADGTVKASTSGMLEGNSVAARPWFKQGLQGPTAQDVHDAKLLAGLLGPSPDNAPFRFVDVAVPVNGSDGRVVGVLGAHMSWTWATAVRRAVLDTVDRGLQTEIWVLAQDGTALLGPGFGSRPLDAAALERIRSSGRVTLEDEATRTMMAAVVAKGYLDYPGLGWTVIARRPLDVAMAPANNLAIIIMLVGLGVAVAGVFVAAGVTHRLTRPLCQLAESVDQIGRSPGTTMVELKKSSKDVMRLSLAIRSLLRRVMSAEAMQDQTLEVRAANEALTAENRALQVLADTDALTGLLNRRAFRDLATDAMAYHRRYRRPLGVLMIDIDHFKAVNDEHGHAFGDLVIHEIGKILLLEARSLDKVARIGGEEFVVLLRDTEETGPEILAERVRARISQAMMQGPEAQAVKVTVSIGAALAGAADRDIDDVIERADKALYEAKSRGRNRVVLAHPEIQTAAA</sequence>
<dbReference type="SUPFAM" id="SSF55073">
    <property type="entry name" value="Nucleotide cyclase"/>
    <property type="match status" value="1"/>
</dbReference>
<keyword evidence="5" id="KW-0808">Transferase</keyword>
<dbReference type="PANTHER" id="PTHR45138">
    <property type="entry name" value="REGULATORY COMPONENTS OF SENSORY TRANSDUCTION SYSTEM"/>
    <property type="match status" value="1"/>
</dbReference>
<keyword evidence="3" id="KW-0472">Membrane</keyword>
<gene>
    <name evidence="5" type="ORF">SCD90_06675</name>
</gene>
<evidence type="ECO:0000256" key="3">
    <source>
        <dbReference type="SAM" id="Phobius"/>
    </source>
</evidence>
<proteinExistence type="predicted"/>
<dbReference type="Gene3D" id="3.30.70.270">
    <property type="match status" value="1"/>
</dbReference>
<dbReference type="InterPro" id="IPR029787">
    <property type="entry name" value="Nucleotide_cyclase"/>
</dbReference>
<dbReference type="PROSITE" id="PS50887">
    <property type="entry name" value="GGDEF"/>
    <property type="match status" value="1"/>
</dbReference>
<dbReference type="InterPro" id="IPR043128">
    <property type="entry name" value="Rev_trsase/Diguanyl_cyclase"/>
</dbReference>
<accession>A0ABU4RLR2</accession>
<dbReference type="PANTHER" id="PTHR45138:SF9">
    <property type="entry name" value="DIGUANYLATE CYCLASE DGCM-RELATED"/>
    <property type="match status" value="1"/>
</dbReference>
<dbReference type="Proteomes" id="UP001274321">
    <property type="component" value="Unassembled WGS sequence"/>
</dbReference>
<keyword evidence="6" id="KW-1185">Reference proteome</keyword>
<comment type="catalytic activity">
    <reaction evidence="2">
        <text>2 GTP = 3',3'-c-di-GMP + 2 diphosphate</text>
        <dbReference type="Rhea" id="RHEA:24898"/>
        <dbReference type="ChEBI" id="CHEBI:33019"/>
        <dbReference type="ChEBI" id="CHEBI:37565"/>
        <dbReference type="ChEBI" id="CHEBI:58805"/>
        <dbReference type="EC" id="2.7.7.65"/>
    </reaction>
</comment>